<comment type="caution">
    <text evidence="2">The sequence shown here is derived from an EMBL/GenBank/DDBJ whole genome shotgun (WGS) entry which is preliminary data.</text>
</comment>
<accession>A0A2C6KES3</accession>
<keyword evidence="1" id="KW-0812">Transmembrane</keyword>
<reference evidence="2 3" key="1">
    <citation type="journal article" date="2017" name="Int. J. Parasitol.">
        <title>The genome of the protozoan parasite Cystoisospora suis and a reverse vaccinology approach to identify vaccine candidates.</title>
        <authorList>
            <person name="Palmieri N."/>
            <person name="Shrestha A."/>
            <person name="Ruttkowski B."/>
            <person name="Beck T."/>
            <person name="Vogl C."/>
            <person name="Tomley F."/>
            <person name="Blake D.P."/>
            <person name="Joachim A."/>
        </authorList>
    </citation>
    <scope>NUCLEOTIDE SEQUENCE [LARGE SCALE GENOMIC DNA]</scope>
    <source>
        <strain evidence="2 3">Wien I</strain>
    </source>
</reference>
<keyword evidence="1" id="KW-1133">Transmembrane helix</keyword>
<keyword evidence="1" id="KW-0472">Membrane</keyword>
<dbReference type="EMBL" id="MIGC01006740">
    <property type="protein sequence ID" value="PHJ16037.1"/>
    <property type="molecule type" value="Genomic_DNA"/>
</dbReference>
<feature type="transmembrane region" description="Helical" evidence="1">
    <location>
        <begin position="59"/>
        <end position="85"/>
    </location>
</feature>
<name>A0A2C6KES3_9APIC</name>
<proteinExistence type="predicted"/>
<protein>
    <recommendedName>
        <fullName evidence="4">Transmembrane protein</fullName>
    </recommendedName>
</protein>
<evidence type="ECO:0000256" key="1">
    <source>
        <dbReference type="SAM" id="Phobius"/>
    </source>
</evidence>
<dbReference type="AlphaFoldDB" id="A0A2C6KES3"/>
<evidence type="ECO:0000313" key="2">
    <source>
        <dbReference type="EMBL" id="PHJ16037.1"/>
    </source>
</evidence>
<dbReference type="GeneID" id="94433465"/>
<gene>
    <name evidence="2" type="ORF">CSUI_010149</name>
</gene>
<sequence length="87" mass="10009">MIDTGVCTHVFLPITGVGARLLPCFDPLINHLFLLFLSFKFSLIPILSRYNYSNNDNAAFFSVECICPSFVFVCIFVYMYLYVYICI</sequence>
<dbReference type="Proteomes" id="UP000221165">
    <property type="component" value="Unassembled WGS sequence"/>
</dbReference>
<evidence type="ECO:0008006" key="4">
    <source>
        <dbReference type="Google" id="ProtNLM"/>
    </source>
</evidence>
<feature type="transmembrane region" description="Helical" evidence="1">
    <location>
        <begin position="28"/>
        <end position="47"/>
    </location>
</feature>
<dbReference type="RefSeq" id="XP_067917769.1">
    <property type="nucleotide sequence ID" value="XM_068070254.1"/>
</dbReference>
<dbReference type="VEuPathDB" id="ToxoDB:CSUI_010149"/>
<organism evidence="2 3">
    <name type="scientific">Cystoisospora suis</name>
    <dbReference type="NCBI Taxonomy" id="483139"/>
    <lineage>
        <taxon>Eukaryota</taxon>
        <taxon>Sar</taxon>
        <taxon>Alveolata</taxon>
        <taxon>Apicomplexa</taxon>
        <taxon>Conoidasida</taxon>
        <taxon>Coccidia</taxon>
        <taxon>Eucoccidiorida</taxon>
        <taxon>Eimeriorina</taxon>
        <taxon>Sarcocystidae</taxon>
        <taxon>Cystoisospora</taxon>
    </lineage>
</organism>
<evidence type="ECO:0000313" key="3">
    <source>
        <dbReference type="Proteomes" id="UP000221165"/>
    </source>
</evidence>
<keyword evidence="3" id="KW-1185">Reference proteome</keyword>